<evidence type="ECO:0000259" key="6">
    <source>
        <dbReference type="Pfam" id="PF17210"/>
    </source>
</evidence>
<dbReference type="InterPro" id="IPR051417">
    <property type="entry name" value="SDr/BOS_complex"/>
</dbReference>
<keyword evidence="5" id="KW-0472">Membrane</keyword>
<feature type="transmembrane region" description="Helical" evidence="5">
    <location>
        <begin position="7"/>
        <end position="27"/>
    </location>
</feature>
<keyword evidence="9" id="KW-1185">Reference proteome</keyword>
<dbReference type="InterPro" id="IPR033764">
    <property type="entry name" value="Sdr_B"/>
</dbReference>
<keyword evidence="2" id="KW-0964">Secreted</keyword>
<keyword evidence="5" id="KW-1133">Transmembrane helix</keyword>
<evidence type="ECO:0000313" key="9">
    <source>
        <dbReference type="Proteomes" id="UP000014113"/>
    </source>
</evidence>
<protein>
    <recommendedName>
        <fullName evidence="10">SD-repeat containing protein B domain-containing protein</fullName>
    </recommendedName>
</protein>
<dbReference type="PANTHER" id="PTHR23303:SF14">
    <property type="entry name" value="BOS COMPLEX SUBUNIT NOMO1-RELATED"/>
    <property type="match status" value="1"/>
</dbReference>
<name>S1MUL0_9ENTE</name>
<gene>
    <name evidence="8" type="ORF">I568_02060</name>
</gene>
<dbReference type="Pfam" id="PF17802">
    <property type="entry name" value="SpaA"/>
    <property type="match status" value="1"/>
</dbReference>
<comment type="caution">
    <text evidence="8">The sequence shown here is derived from an EMBL/GenBank/DDBJ whole genome shotgun (WGS) entry which is preliminary data.</text>
</comment>
<keyword evidence="3" id="KW-0732">Signal</keyword>
<proteinExistence type="predicted"/>
<dbReference type="Proteomes" id="UP000014113">
    <property type="component" value="Unassembled WGS sequence"/>
</dbReference>
<dbReference type="InterPro" id="IPR013783">
    <property type="entry name" value="Ig-like_fold"/>
</dbReference>
<dbReference type="OrthoDB" id="2177315at2"/>
<dbReference type="RefSeq" id="WP_016183585.1">
    <property type="nucleotide sequence ID" value="NZ_JXKI01000011.1"/>
</dbReference>
<evidence type="ECO:0000256" key="4">
    <source>
        <dbReference type="SAM" id="MobiDB-lite"/>
    </source>
</evidence>
<dbReference type="SUPFAM" id="SSF117074">
    <property type="entry name" value="Hypothetical protein PA1324"/>
    <property type="match status" value="2"/>
</dbReference>
<evidence type="ECO:0000256" key="3">
    <source>
        <dbReference type="ARBA" id="ARBA00022729"/>
    </source>
</evidence>
<comment type="subcellular location">
    <subcellularLocation>
        <location evidence="1">Secreted</location>
    </subcellularLocation>
</comment>
<dbReference type="Pfam" id="PF17210">
    <property type="entry name" value="SdrD_B"/>
    <property type="match status" value="2"/>
</dbReference>
<dbReference type="PATRIC" id="fig|1121865.3.peg.1409"/>
<feature type="domain" description="SpaA-like prealbumin fold" evidence="7">
    <location>
        <begin position="2018"/>
        <end position="2109"/>
    </location>
</feature>
<feature type="region of interest" description="Disordered" evidence="4">
    <location>
        <begin position="529"/>
        <end position="552"/>
    </location>
</feature>
<evidence type="ECO:0000256" key="1">
    <source>
        <dbReference type="ARBA" id="ARBA00004613"/>
    </source>
</evidence>
<keyword evidence="5" id="KW-0812">Transmembrane</keyword>
<dbReference type="EMBL" id="ASWJ01000009">
    <property type="protein sequence ID" value="EOW80360.1"/>
    <property type="molecule type" value="Genomic_DNA"/>
</dbReference>
<evidence type="ECO:0008006" key="10">
    <source>
        <dbReference type="Google" id="ProtNLM"/>
    </source>
</evidence>
<dbReference type="InterPro" id="IPR041033">
    <property type="entry name" value="SpaA_PFL_dom_1"/>
</dbReference>
<organism evidence="8 9">
    <name type="scientific">Enterococcus columbae DSM 7374 = ATCC 51263</name>
    <dbReference type="NCBI Taxonomy" id="1121865"/>
    <lineage>
        <taxon>Bacteria</taxon>
        <taxon>Bacillati</taxon>
        <taxon>Bacillota</taxon>
        <taxon>Bacilli</taxon>
        <taxon>Lactobacillales</taxon>
        <taxon>Enterococcaceae</taxon>
        <taxon>Enterococcus</taxon>
    </lineage>
</organism>
<dbReference type="STRING" id="1121865.OMW_01446"/>
<dbReference type="Gene3D" id="2.60.40.10">
    <property type="entry name" value="Immunoglobulins"/>
    <property type="match status" value="3"/>
</dbReference>
<evidence type="ECO:0000256" key="2">
    <source>
        <dbReference type="ARBA" id="ARBA00022525"/>
    </source>
</evidence>
<accession>S1MUL0</accession>
<reference evidence="8 9" key="1">
    <citation type="submission" date="2013-03" db="EMBL/GenBank/DDBJ databases">
        <title>The Genome Sequence of Enterococcus columbae ATCC_51263 (PacBio/Illumina hybrid assembly).</title>
        <authorList>
            <consortium name="The Broad Institute Genomics Platform"/>
            <consortium name="The Broad Institute Genome Sequencing Center for Infectious Disease"/>
            <person name="Earl A."/>
            <person name="Russ C."/>
            <person name="Gilmore M."/>
            <person name="Surin D."/>
            <person name="Walker B."/>
            <person name="Young S."/>
            <person name="Zeng Q."/>
            <person name="Gargeya S."/>
            <person name="Fitzgerald M."/>
            <person name="Haas B."/>
            <person name="Abouelleil A."/>
            <person name="Allen A.W."/>
            <person name="Alvarado L."/>
            <person name="Arachchi H.M."/>
            <person name="Berlin A.M."/>
            <person name="Chapman S.B."/>
            <person name="Gainer-Dewar J."/>
            <person name="Goldberg J."/>
            <person name="Griggs A."/>
            <person name="Gujja S."/>
            <person name="Hansen M."/>
            <person name="Howarth C."/>
            <person name="Imamovic A."/>
            <person name="Ireland A."/>
            <person name="Larimer J."/>
            <person name="McCowan C."/>
            <person name="Murphy C."/>
            <person name="Pearson M."/>
            <person name="Poon T.W."/>
            <person name="Priest M."/>
            <person name="Roberts A."/>
            <person name="Saif S."/>
            <person name="Shea T."/>
            <person name="Sisk P."/>
            <person name="Sykes S."/>
            <person name="Wortman J."/>
            <person name="Nusbaum C."/>
            <person name="Birren B."/>
        </authorList>
    </citation>
    <scope>NUCLEOTIDE SEQUENCE [LARGE SCALE GENOMIC DNA]</scope>
    <source>
        <strain evidence="8 9">ATCC 51263</strain>
    </source>
</reference>
<sequence>MVTKKPYFFMGLLLLIALLMPIFFNFLSTNQKVIAQNYKSLDSVKLTLESDGTHKSGEQETYVKTENGFAVADNTAHDGIVASKDVAVYSLKLTVNAGPKRTIYLNFSTEGEGLDIENIGRVISFSNWLDVSTETDGRVKLIIKRGLSGEFTANFAIRAKDTAGQVVEGNRLSVSLEDADKKELSSSSSKPLTVVSTVMGDLTLDTGNALQETSYYQTTEYGTLVIRPYELRPNGYASYGISASAPWTTDLVVANFPAGTKFYLHEDHTTPLTVTDGKISLNGTGVKLVDYQLPTDSRPTSGTVLKEYKAYIKNAHFEGSQLTDPGENKSESFDTADTTIGSLRGGTLPNNNYTIHRWLYRSGTDGIWDMSLVGPRDNGKTLFEEQNTDWTSNDDSSYLQSRWRKYITSDNDFAAKITLASDKVDKTKDYQFIDQPTYLEVNGDQIGHRYDSTRAAQVFVGNTLADEALYSIYWQTPTGEVLSNTAPINATGARVVITKELVAATDENIRVYLPLKGLEYTDEQRGKASTHQTTLSSGNAETNNWSSPSSPDTEGVFIVVPKPLQVHNDMTIVSSNRRGHSGRYSATMSVTGTITNPTISNGYTYTQKVHFDSAFDIHTITIPTGSNWQIKSLDDANNTAEFEYSNATLNAFNEEQKAITVYLPENHFSIQTIPLYDTTMNPYAKPETIVTWANDTDYLNGTNAQNNDEILTDRAISNLSDASAIYTVDQNVVSVADAVATEITDPVTFSVDASFGKLSVGDSWYQKIILPYNHDRAEWKYSNDEAGADNKIEVDANGQNATFGGQEESNYHGSYSLSKIQLENAPADTKVIFYKDTAMTKKQQLAELPIDAQGNVDLSKIDVSQIKSMQVHDGPSTSSMQATGMKINIQITPTGNQKGDFYMIWPAGAKSTKSASERMAGPAGSLVVASTIKGKIFNDENNDSQLQEEESGYKQLTVKLLNADGSDTGKTATTDENGIYQFENIHSGNYKLQLPEIQREENSAKVTAVDNSDTNLKATTKNRFGVDEATLQTVSYNKKYRQYAKSTTDVFALAMDSSIADINFGYFTPKHDAALNKSPATVSYNTTTGMATVTWDIAVKNTGNLPLADMVLNDRTSTAINIVASKFSYAEPQKNIQTIDGKIIKVVGFENAMNNGVLIKTDKGVWASKAGENIRISALDQVDIVGSVGKGPFTSGGIAVWDAQGNLYLITCINGQAAVNSYALGSPIKSIDALYPVNRGVIVITEDNKVHRISSIDKTETIVDPVKYDNATPNVIIGNSKEKVLGTDNGAYLLNTDNDSVYKINGISGNIVAGSGNGGSSYGFVVASNQSDGNLADKLWTIKTSYPTSTPTITVTPVTPDTNNSGVDVGTIQRTLGYSPLTNLFIQTDLGIGRINSSKLTGFYPYTEIGQPKYVQSFGGGSLIYVNQEGQVYIFNQSGSFNITNQLELTSDEEVKQVFGDGGEFAGDSRYGDFGILTNHGVYRVKFSGDVTSPIITKSTIFNQDNLVEIGGRYLDSVFAYDENQLTFVNGNDPSKNQLTRVYEETYLKHDMENIVASAEKVEGDFTRRSYSLPNIEPGKIGVLTLIGTIPIPRSGDLILGNQAWATSPMTPRAGITTSPVTADNSEPGVPALPTLPDANSFKAEAIYGTNTVSPNITENFVENNKSNNIAIPDDLADQTPVKITAQSSVPTTSVSLSGYAWYDNDDDKKRSASSPADNSDKAVEGIKVTLMDENYDLVNTTKTDANGYWKFTGLKPGAKYYVQYEPNWQYNGKVYQSIERLNPTNPATLATDSDVDETSLSDLLTIPSNAVNGAEYSGIADMGLKVSTQQLMVIKGAIKDNQDTPEEVNFVANQALPNEAPTINPASEVVGEVDAQKGNEINDGDSQLFTKAYQFTITNSGQLPLTNVTLSDTTTQGLDAVINTHFTWLHAATEDVAATTSENVELREGVLYDTNTQLPLILAVGDQIKGYFQVAFDTNHPIHADTLNVTGKVTLNDETVSDSDAFKVSYQHQTTTKIDFKKVDGYKNTPLANARFAIYSTDVTTMDETSFAAVHKGSTRLALLTSDQDGTFSTNLVDGVYWLEENITPTGYIKPTSHWLLEVKHDAEGNAVVKVYTDSTMPFAGEIGDDTFITIHNYPFINVPDTGGYRLWWTIAGVILVAVSGSYLLYKKKVAR</sequence>
<dbReference type="GO" id="GO:0005576">
    <property type="term" value="C:extracellular region"/>
    <property type="evidence" value="ECO:0007669"/>
    <property type="project" value="UniProtKB-SubCell"/>
</dbReference>
<evidence type="ECO:0000256" key="5">
    <source>
        <dbReference type="SAM" id="Phobius"/>
    </source>
</evidence>
<feature type="transmembrane region" description="Helical" evidence="5">
    <location>
        <begin position="2152"/>
        <end position="2171"/>
    </location>
</feature>
<feature type="domain" description="SD-repeat containing protein B" evidence="6">
    <location>
        <begin position="1699"/>
        <end position="1811"/>
    </location>
</feature>
<evidence type="ECO:0000313" key="8">
    <source>
        <dbReference type="EMBL" id="EOW80360.1"/>
    </source>
</evidence>
<dbReference type="PANTHER" id="PTHR23303">
    <property type="entry name" value="CARBOXYPEPTIDASE REGULATORY REGION-CONTAINING"/>
    <property type="match status" value="1"/>
</dbReference>
<feature type="domain" description="SD-repeat containing protein B" evidence="6">
    <location>
        <begin position="935"/>
        <end position="1022"/>
    </location>
</feature>
<evidence type="ECO:0000259" key="7">
    <source>
        <dbReference type="Pfam" id="PF17802"/>
    </source>
</evidence>